<dbReference type="PANTHER" id="PTHR33209:SF1">
    <property type="entry name" value="PEPTIDASE S49 DOMAIN-CONTAINING PROTEIN"/>
    <property type="match status" value="1"/>
</dbReference>
<dbReference type="PANTHER" id="PTHR33209">
    <property type="entry name" value="PROTEASE 4"/>
    <property type="match status" value="1"/>
</dbReference>
<feature type="transmembrane region" description="Helical" evidence="7">
    <location>
        <begin position="21"/>
        <end position="42"/>
    </location>
</feature>
<dbReference type="CDD" id="cd07018">
    <property type="entry name" value="S49_SppA_67K_type"/>
    <property type="match status" value="1"/>
</dbReference>
<dbReference type="Gene3D" id="6.20.330.10">
    <property type="match status" value="1"/>
</dbReference>
<comment type="caution">
    <text evidence="9">The sequence shown here is derived from an EMBL/GenBank/DDBJ whole genome shotgun (WGS) entry which is preliminary data.</text>
</comment>
<dbReference type="NCBIfam" id="TIGR00705">
    <property type="entry name" value="SppA_67K"/>
    <property type="match status" value="1"/>
</dbReference>
<keyword evidence="5" id="KW-0720">Serine protease</keyword>
<evidence type="ECO:0000256" key="6">
    <source>
        <dbReference type="ARBA" id="ARBA00023136"/>
    </source>
</evidence>
<evidence type="ECO:0000256" key="3">
    <source>
        <dbReference type="ARBA" id="ARBA00022670"/>
    </source>
</evidence>
<organism evidence="9 10">
    <name type="scientific">Steroidobacter gossypii</name>
    <dbReference type="NCBI Taxonomy" id="2805490"/>
    <lineage>
        <taxon>Bacteria</taxon>
        <taxon>Pseudomonadati</taxon>
        <taxon>Pseudomonadota</taxon>
        <taxon>Gammaproteobacteria</taxon>
        <taxon>Steroidobacterales</taxon>
        <taxon>Steroidobacteraceae</taxon>
        <taxon>Steroidobacter</taxon>
    </lineage>
</organism>
<dbReference type="CDD" id="cd07023">
    <property type="entry name" value="S49_Sppa_N_C"/>
    <property type="match status" value="1"/>
</dbReference>
<keyword evidence="7" id="KW-1133">Transmembrane helix</keyword>
<dbReference type="InterPro" id="IPR004634">
    <property type="entry name" value="Pept_S49_pIV"/>
</dbReference>
<evidence type="ECO:0000313" key="9">
    <source>
        <dbReference type="EMBL" id="MBM0107103.1"/>
    </source>
</evidence>
<dbReference type="SUPFAM" id="SSF52096">
    <property type="entry name" value="ClpP/crotonase"/>
    <property type="match status" value="2"/>
</dbReference>
<reference evidence="9 10" key="1">
    <citation type="journal article" date="2021" name="Int. J. Syst. Evol. Microbiol.">
        <title>Steroidobacter gossypii sp. nov., isolated from soil of cotton cropping field.</title>
        <authorList>
            <person name="Huang R."/>
            <person name="Yang S."/>
            <person name="Zhen C."/>
            <person name="Liu W."/>
        </authorList>
    </citation>
    <scope>NUCLEOTIDE SEQUENCE [LARGE SCALE GENOMIC DNA]</scope>
    <source>
        <strain evidence="9 10">S1-65</strain>
    </source>
</reference>
<proteinExistence type="inferred from homology"/>
<keyword evidence="7" id="KW-0812">Transmembrane</keyword>
<evidence type="ECO:0000256" key="7">
    <source>
        <dbReference type="SAM" id="Phobius"/>
    </source>
</evidence>
<dbReference type="NCBIfam" id="TIGR00706">
    <property type="entry name" value="SppA_dom"/>
    <property type="match status" value="1"/>
</dbReference>
<keyword evidence="4" id="KW-0378">Hydrolase</keyword>
<dbReference type="Proteomes" id="UP000661077">
    <property type="component" value="Unassembled WGS sequence"/>
</dbReference>
<evidence type="ECO:0000256" key="1">
    <source>
        <dbReference type="ARBA" id="ARBA00004370"/>
    </source>
</evidence>
<comment type="similarity">
    <text evidence="2">Belongs to the peptidase S49 family.</text>
</comment>
<feature type="domain" description="Peptidase S49" evidence="8">
    <location>
        <begin position="129"/>
        <end position="285"/>
    </location>
</feature>
<dbReference type="EMBL" id="JAEVLS010000004">
    <property type="protein sequence ID" value="MBM0107103.1"/>
    <property type="molecule type" value="Genomic_DNA"/>
</dbReference>
<evidence type="ECO:0000256" key="4">
    <source>
        <dbReference type="ARBA" id="ARBA00022801"/>
    </source>
</evidence>
<comment type="subcellular location">
    <subcellularLocation>
        <location evidence="1">Membrane</location>
    </subcellularLocation>
</comment>
<dbReference type="Pfam" id="PF01343">
    <property type="entry name" value="Peptidase_S49"/>
    <property type="match status" value="2"/>
</dbReference>
<dbReference type="InterPro" id="IPR002142">
    <property type="entry name" value="Peptidase_S49"/>
</dbReference>
<name>A0ABS1X1M1_9GAMM</name>
<dbReference type="Gene3D" id="3.90.226.10">
    <property type="entry name" value="2-enoyl-CoA Hydratase, Chain A, domain 1"/>
    <property type="match status" value="3"/>
</dbReference>
<dbReference type="InterPro" id="IPR004635">
    <property type="entry name" value="Pept_S49_SppA"/>
</dbReference>
<dbReference type="InterPro" id="IPR047217">
    <property type="entry name" value="S49_SppA_67K_type_N"/>
</dbReference>
<dbReference type="PIRSF" id="PIRSF001217">
    <property type="entry name" value="Protease_4_SppA"/>
    <property type="match status" value="1"/>
</dbReference>
<evidence type="ECO:0000256" key="5">
    <source>
        <dbReference type="ARBA" id="ARBA00022825"/>
    </source>
</evidence>
<keyword evidence="6 7" id="KW-0472">Membrane</keyword>
<dbReference type="RefSeq" id="WP_203169211.1">
    <property type="nucleotide sequence ID" value="NZ_JAEVLS010000004.1"/>
</dbReference>
<accession>A0ABS1X1M1</accession>
<evidence type="ECO:0000259" key="8">
    <source>
        <dbReference type="Pfam" id="PF01343"/>
    </source>
</evidence>
<sequence>MKAIVSILGYLWRGLDGVRKVLHLILLLALFLLIGAALTPGVPLIPAKAALILAPQGALVEQLAGDPFERAVAEAYGTNRPETLLRDLIDVVDKAAEDNRIQLMVLDLSSMTGGGIAKLEELAQALQRFRAAGKKIYAFGESYDQAQYYLAAHADEIYLDPHGLVLIEGFGYYRTFLKGAIDKLEVDVHVFRAGKFKSFTDQFSRSDMSEQEEQESMAWLNALWGIYQSGVSKARGLDDGALAAYSNEYAEIAKTHRGDLATAALERNLVTELKSRREFEEQIKALVGEDEDNHTFKGVMHWDYFAATRSSEALEIDGDHVGVVVASGEILDGPQPPGTIGSDSTVRLLREALHDEDVKAVVLRIDSPGGSMLASEVIRREIDALRDAGKPVIASMSSMAASGGYYIAMDADEIWASPATLTGSIGVFAVFPTLERTLQKFGVTIDGVGTTPYAGSLRLDRTLNDGAKEILQNSIDHAYSVFVNNVASAREKSFDDIDAVAQGRVWAGVDAAQNGLVDKLGSYKDALNAAAERAGLGKDYKVHYIEPPMGWRQAIAMRSQALAARVTRALVPEHELFANARRMLEPFEMELKRLAKFNDPRQVYYYCPCSAP</sequence>
<evidence type="ECO:0000256" key="2">
    <source>
        <dbReference type="ARBA" id="ARBA00008683"/>
    </source>
</evidence>
<dbReference type="InterPro" id="IPR047272">
    <property type="entry name" value="S49_SppA_C"/>
</dbReference>
<dbReference type="InterPro" id="IPR029045">
    <property type="entry name" value="ClpP/crotonase-like_dom_sf"/>
</dbReference>
<keyword evidence="10" id="KW-1185">Reference proteome</keyword>
<gene>
    <name evidence="9" type="primary">sppA</name>
    <name evidence="9" type="ORF">JM946_20400</name>
</gene>
<evidence type="ECO:0000313" key="10">
    <source>
        <dbReference type="Proteomes" id="UP000661077"/>
    </source>
</evidence>
<protein>
    <submittedName>
        <fullName evidence="9">Signal peptide peptidase SppA</fullName>
    </submittedName>
</protein>
<keyword evidence="3" id="KW-0645">Protease</keyword>
<feature type="domain" description="Peptidase S49" evidence="8">
    <location>
        <begin position="385"/>
        <end position="536"/>
    </location>
</feature>